<proteinExistence type="predicted"/>
<dbReference type="STRING" id="1605367.AFM12_08770"/>
<organism evidence="1 2">
    <name type="scientific">Jiulongibacter sediminis</name>
    <dbReference type="NCBI Taxonomy" id="1605367"/>
    <lineage>
        <taxon>Bacteria</taxon>
        <taxon>Pseudomonadati</taxon>
        <taxon>Bacteroidota</taxon>
        <taxon>Cytophagia</taxon>
        <taxon>Cytophagales</taxon>
        <taxon>Leadbetterellaceae</taxon>
        <taxon>Jiulongibacter</taxon>
    </lineage>
</organism>
<dbReference type="AlphaFoldDB" id="A0A0P7C866"/>
<reference evidence="1 2" key="1">
    <citation type="submission" date="2015-07" db="EMBL/GenBank/DDBJ databases">
        <title>The draft genome sequence of Leadbetterella sp. JN14-9.</title>
        <authorList>
            <person name="Liu Y."/>
            <person name="Du J."/>
            <person name="Shao Z."/>
        </authorList>
    </citation>
    <scope>NUCLEOTIDE SEQUENCE [LARGE SCALE GENOMIC DNA]</scope>
    <source>
        <strain evidence="1 2">JN14-9</strain>
    </source>
</reference>
<sequence length="140" mass="16154">MTLTNKEKVGLSSLVLIVLFAIWQSLSKERFKSKFESCRKQFTPCYITKANYHKLKTSGLNLGYSYSVDGDDYDGYYNFGLSFTDEFEIVILGETVPCAFCETDPEISIPLLIEDQFKELELNYPDSLAWSRKYEIKNLP</sequence>
<comment type="caution">
    <text evidence="1">The sequence shown here is derived from an EMBL/GenBank/DDBJ whole genome shotgun (WGS) entry which is preliminary data.</text>
</comment>
<protein>
    <submittedName>
        <fullName evidence="1">Uncharacterized protein</fullName>
    </submittedName>
</protein>
<evidence type="ECO:0000313" key="2">
    <source>
        <dbReference type="Proteomes" id="UP000050454"/>
    </source>
</evidence>
<dbReference type="OrthoDB" id="679123at2"/>
<accession>A0A0P7C866</accession>
<gene>
    <name evidence="1" type="ORF">AFM12_08770</name>
</gene>
<dbReference type="EMBL" id="LGTQ01000006">
    <property type="protein sequence ID" value="KPM48678.1"/>
    <property type="molecule type" value="Genomic_DNA"/>
</dbReference>
<dbReference type="RefSeq" id="WP_055146768.1">
    <property type="nucleotide sequence ID" value="NZ_JXSZ01000006.1"/>
</dbReference>
<keyword evidence="2" id="KW-1185">Reference proteome</keyword>
<evidence type="ECO:0000313" key="1">
    <source>
        <dbReference type="EMBL" id="KPM48678.1"/>
    </source>
</evidence>
<name>A0A0P7C866_9BACT</name>
<dbReference type="Proteomes" id="UP000050454">
    <property type="component" value="Unassembled WGS sequence"/>
</dbReference>